<keyword evidence="5" id="KW-1185">Reference proteome</keyword>
<evidence type="ECO:0000256" key="2">
    <source>
        <dbReference type="ARBA" id="ARBA00023002"/>
    </source>
</evidence>
<dbReference type="Gene3D" id="3.40.50.720">
    <property type="entry name" value="NAD(P)-binding Rossmann-like Domain"/>
    <property type="match status" value="1"/>
</dbReference>
<dbReference type="PANTHER" id="PTHR42760">
    <property type="entry name" value="SHORT-CHAIN DEHYDROGENASES/REDUCTASES FAMILY MEMBER"/>
    <property type="match status" value="1"/>
</dbReference>
<dbReference type="Pfam" id="PF13561">
    <property type="entry name" value="adh_short_C2"/>
    <property type="match status" value="1"/>
</dbReference>
<feature type="domain" description="Ketoreductase" evidence="3">
    <location>
        <begin position="18"/>
        <end position="201"/>
    </location>
</feature>
<sequence length="260" mass="27069">MTPPPSDEDALAKRLAGQRILVTGAPGDLGRAICLEVARAGADVVVHHWQTPEAALRLSEQLTALGVDASVIEADVSDPDQVGEAIRHLEEEHGPLTGLVNNAGIMDEQPFLATTIQSWQKTLDVDLTGVFIVSQEVGGRMFGRGHGSIVNISSQLAFKGGMHVAAYCAAKAGVLGLTRAMARELGPQVRVNAVAPGPLETAMTAPYADEAWLAVRTGPLVTGRLGLPTEVAPAVVFLLAAESALFHGQTLHPNGGGVMA</sequence>
<evidence type="ECO:0000259" key="3">
    <source>
        <dbReference type="SMART" id="SM00822"/>
    </source>
</evidence>
<dbReference type="OrthoDB" id="9803333at2"/>
<evidence type="ECO:0000256" key="1">
    <source>
        <dbReference type="ARBA" id="ARBA00006484"/>
    </source>
</evidence>
<proteinExistence type="inferred from homology"/>
<dbReference type="GO" id="GO:0016616">
    <property type="term" value="F:oxidoreductase activity, acting on the CH-OH group of donors, NAD or NADP as acceptor"/>
    <property type="evidence" value="ECO:0007669"/>
    <property type="project" value="UniProtKB-ARBA"/>
</dbReference>
<dbReference type="InterPro" id="IPR002347">
    <property type="entry name" value="SDR_fam"/>
</dbReference>
<keyword evidence="2" id="KW-0560">Oxidoreductase</keyword>
<name>A0A2T8F7H8_9ACTN</name>
<evidence type="ECO:0000313" key="5">
    <source>
        <dbReference type="Proteomes" id="UP000246018"/>
    </source>
</evidence>
<dbReference type="PRINTS" id="PR00081">
    <property type="entry name" value="GDHRDH"/>
</dbReference>
<dbReference type="PRINTS" id="PR00080">
    <property type="entry name" value="SDRFAMILY"/>
</dbReference>
<dbReference type="FunFam" id="3.40.50.720:FF:000173">
    <property type="entry name" value="3-oxoacyl-[acyl-carrier protein] reductase"/>
    <property type="match status" value="1"/>
</dbReference>
<dbReference type="SUPFAM" id="SSF51735">
    <property type="entry name" value="NAD(P)-binding Rossmann-fold domains"/>
    <property type="match status" value="1"/>
</dbReference>
<organism evidence="4 5">
    <name type="scientific">Nocardioides gansuensis</name>
    <dbReference type="NCBI Taxonomy" id="2138300"/>
    <lineage>
        <taxon>Bacteria</taxon>
        <taxon>Bacillati</taxon>
        <taxon>Actinomycetota</taxon>
        <taxon>Actinomycetes</taxon>
        <taxon>Propionibacteriales</taxon>
        <taxon>Nocardioidaceae</taxon>
        <taxon>Nocardioides</taxon>
    </lineage>
</organism>
<dbReference type="SMART" id="SM00822">
    <property type="entry name" value="PKS_KR"/>
    <property type="match status" value="1"/>
</dbReference>
<dbReference type="Proteomes" id="UP000246018">
    <property type="component" value="Unassembled WGS sequence"/>
</dbReference>
<dbReference type="InterPro" id="IPR036291">
    <property type="entry name" value="NAD(P)-bd_dom_sf"/>
</dbReference>
<gene>
    <name evidence="4" type="ORF">DDE18_16910</name>
</gene>
<accession>A0A2T8F7H8</accession>
<reference evidence="4 5" key="1">
    <citation type="submission" date="2018-04" db="EMBL/GenBank/DDBJ databases">
        <title>Genome of Nocardioides gansuensis WSJ-1.</title>
        <authorList>
            <person name="Wu S."/>
            <person name="Wang G."/>
        </authorList>
    </citation>
    <scope>NUCLEOTIDE SEQUENCE [LARGE SCALE GENOMIC DNA]</scope>
    <source>
        <strain evidence="4 5">WSJ-1</strain>
    </source>
</reference>
<dbReference type="RefSeq" id="WP_116573433.1">
    <property type="nucleotide sequence ID" value="NZ_QDGZ01000007.1"/>
</dbReference>
<comment type="caution">
    <text evidence="4">The sequence shown here is derived from an EMBL/GenBank/DDBJ whole genome shotgun (WGS) entry which is preliminary data.</text>
</comment>
<protein>
    <submittedName>
        <fullName evidence="4">Short-chain dehydrogenase</fullName>
    </submittedName>
</protein>
<comment type="similarity">
    <text evidence="1">Belongs to the short-chain dehydrogenases/reductases (SDR) family.</text>
</comment>
<dbReference type="PANTHER" id="PTHR42760:SF133">
    <property type="entry name" value="3-OXOACYL-[ACYL-CARRIER-PROTEIN] REDUCTASE"/>
    <property type="match status" value="1"/>
</dbReference>
<dbReference type="InterPro" id="IPR020904">
    <property type="entry name" value="Sc_DH/Rdtase_CS"/>
</dbReference>
<evidence type="ECO:0000313" key="4">
    <source>
        <dbReference type="EMBL" id="PVG81668.1"/>
    </source>
</evidence>
<dbReference type="InterPro" id="IPR057326">
    <property type="entry name" value="KR_dom"/>
</dbReference>
<dbReference type="AlphaFoldDB" id="A0A2T8F7H8"/>
<dbReference type="EMBL" id="QDGZ01000007">
    <property type="protein sequence ID" value="PVG81668.1"/>
    <property type="molecule type" value="Genomic_DNA"/>
</dbReference>
<dbReference type="PROSITE" id="PS00061">
    <property type="entry name" value="ADH_SHORT"/>
    <property type="match status" value="1"/>
</dbReference>